<dbReference type="EMBL" id="CP134879">
    <property type="protein sequence ID" value="WNM25742.1"/>
    <property type="molecule type" value="Genomic_DNA"/>
</dbReference>
<organism evidence="20 21">
    <name type="scientific">Demequina capsici</name>
    <dbReference type="NCBI Taxonomy" id="3075620"/>
    <lineage>
        <taxon>Bacteria</taxon>
        <taxon>Bacillati</taxon>
        <taxon>Actinomycetota</taxon>
        <taxon>Actinomycetes</taxon>
        <taxon>Micrococcales</taxon>
        <taxon>Demequinaceae</taxon>
        <taxon>Demequina</taxon>
    </lineage>
</organism>
<comment type="catalytic activity">
    <reaction evidence="16 17">
        <text>a CDP-1,2-diacyl-sn-glycerol + 1D-myo-inositol 3-phosphate = a 1,2-diacyl-sn-glycero-3-phospho-(1D-myo-inositol-3-phosphate) + CMP + H(+)</text>
        <dbReference type="Rhea" id="RHEA:60504"/>
        <dbReference type="ChEBI" id="CHEBI:15378"/>
        <dbReference type="ChEBI" id="CHEBI:58088"/>
        <dbReference type="ChEBI" id="CHEBI:58332"/>
        <dbReference type="ChEBI" id="CHEBI:58401"/>
        <dbReference type="ChEBI" id="CHEBI:60377"/>
    </reaction>
</comment>
<dbReference type="Gene3D" id="1.20.120.1760">
    <property type="match status" value="1"/>
</dbReference>
<feature type="binding site" evidence="17">
    <location>
        <position position="80"/>
    </location>
    <ligand>
        <name>Mg(2+)</name>
        <dbReference type="ChEBI" id="CHEBI:18420"/>
        <label>2</label>
    </ligand>
</feature>
<dbReference type="Pfam" id="PF01066">
    <property type="entry name" value="CDP-OH_P_transf"/>
    <property type="match status" value="1"/>
</dbReference>
<feature type="transmembrane region" description="Helical" evidence="17">
    <location>
        <begin position="144"/>
        <end position="171"/>
    </location>
</feature>
<dbReference type="PROSITE" id="PS00379">
    <property type="entry name" value="CDP_ALCOHOL_P_TRANSF"/>
    <property type="match status" value="1"/>
</dbReference>
<evidence type="ECO:0000256" key="4">
    <source>
        <dbReference type="ARBA" id="ARBA00010441"/>
    </source>
</evidence>
<evidence type="ECO:0000256" key="14">
    <source>
        <dbReference type="ARBA" id="ARBA00024082"/>
    </source>
</evidence>
<keyword evidence="21" id="KW-1185">Reference proteome</keyword>
<feature type="binding site" evidence="17">
    <location>
        <position position="59"/>
    </location>
    <ligand>
        <name>Mg(2+)</name>
        <dbReference type="ChEBI" id="CHEBI:18420"/>
        <label>2</label>
    </ligand>
</feature>
<dbReference type="HAMAP" id="MF_02241">
    <property type="entry name" value="PIP_synthase"/>
    <property type="match status" value="1"/>
</dbReference>
<feature type="compositionally biased region" description="Basic and acidic residues" evidence="19">
    <location>
        <begin position="199"/>
        <end position="221"/>
    </location>
</feature>
<sequence>MAKIWQAPAKALLRAGVHPNAVTITGTIGVVLGAVVFFPKGGAWLFWGTLFITFFVVTDMLDGTMARLSGKTSRLGAFLDSTLDRIADAAIFGALVWTFRDDSATALGALLCLTIGAVVPYARAKAESLGIDAAVGIAERSDRLVIGLTATGLVGLGLPQVVLTVVLWLLAAAAAVTVGQRTWRVVVANRADLDLARDHHRDSEDFSHHPDDAPGRAHGDDASAAETGGTHVGEPDEGGQASTAR</sequence>
<feature type="binding site" evidence="17">
    <location>
        <position position="67"/>
    </location>
    <ligand>
        <name>a CDP-1,2-diacyl-sn-glycerol</name>
        <dbReference type="ChEBI" id="CHEBI:58332"/>
    </ligand>
</feature>
<evidence type="ECO:0000256" key="18">
    <source>
        <dbReference type="RuleBase" id="RU003750"/>
    </source>
</evidence>
<evidence type="ECO:0000256" key="17">
    <source>
        <dbReference type="HAMAP-Rule" id="MF_02241"/>
    </source>
</evidence>
<feature type="binding site" evidence="17">
    <location>
        <position position="59"/>
    </location>
    <ligand>
        <name>Mg(2+)</name>
        <dbReference type="ChEBI" id="CHEBI:18420"/>
        <label>1</label>
    </ligand>
</feature>
<accession>A0AA96FAG0</accession>
<feature type="transmembrane region" description="Helical" evidence="17">
    <location>
        <begin position="21"/>
        <end position="38"/>
    </location>
</feature>
<dbReference type="InterPro" id="IPR044268">
    <property type="entry name" value="PIP_synthase_PgsA1"/>
</dbReference>
<comment type="pathway">
    <text evidence="2 17">Phospholipid metabolism; phosphatidylinositol phosphate biosynthesis.</text>
</comment>
<reference evidence="20 21" key="1">
    <citation type="submission" date="2023-09" db="EMBL/GenBank/DDBJ databases">
        <title>Demequina sp. a novel bacteria isolated from Capsicum annuum.</title>
        <authorList>
            <person name="Humaira Z."/>
            <person name="Lee J."/>
            <person name="Cho D."/>
        </authorList>
    </citation>
    <scope>NUCLEOTIDE SEQUENCE [LARGE SCALE GENOMIC DNA]</scope>
    <source>
        <strain evidence="20 21">OYTSA14</strain>
    </source>
</reference>
<gene>
    <name evidence="20" type="ORF">RN606_06220</name>
</gene>
<comment type="function">
    <text evidence="17">Catalyzes the conjugation of the 1'-hydroxyl group of D-myo-inositol-3-phosphate (also named L-myo-inositol-1-phosphate) with a lipid tail of cytidine diphosphate diacylglycerol (CDP-DAG), forming phosphatidylinositol phosphate (PIP) and CMP. PIP is a precursor of phosphatidylinositol (PI) which is an essential lipid required for cell wall formation.</text>
</comment>
<evidence type="ECO:0000256" key="2">
    <source>
        <dbReference type="ARBA" id="ARBA00004805"/>
    </source>
</evidence>
<dbReference type="GO" id="GO:0005886">
    <property type="term" value="C:plasma membrane"/>
    <property type="evidence" value="ECO:0007669"/>
    <property type="project" value="UniProtKB-SubCell"/>
</dbReference>
<evidence type="ECO:0000256" key="12">
    <source>
        <dbReference type="ARBA" id="ARBA00023136"/>
    </source>
</evidence>
<dbReference type="GO" id="GO:0000287">
    <property type="term" value="F:magnesium ion binding"/>
    <property type="evidence" value="ECO:0007669"/>
    <property type="project" value="UniProtKB-UniRule"/>
</dbReference>
<evidence type="ECO:0000256" key="1">
    <source>
        <dbReference type="ARBA" id="ARBA00004651"/>
    </source>
</evidence>
<dbReference type="InterPro" id="IPR048254">
    <property type="entry name" value="CDP_ALCOHOL_P_TRANSF_CS"/>
</dbReference>
<protein>
    <recommendedName>
        <fullName evidence="14 17">Phosphatidylinositol phosphate synthase</fullName>
        <shortName evidence="17">PIP synthase</shortName>
        <ecNumber evidence="17">2.7.8.-</ecNumber>
    </recommendedName>
    <alternativeName>
        <fullName evidence="15 17">CDP-diacylglycerol--D-myo-inositol-3-phosphate 3-phosphatidyltransferase</fullName>
    </alternativeName>
</protein>
<evidence type="ECO:0000256" key="7">
    <source>
        <dbReference type="ARBA" id="ARBA00022679"/>
    </source>
</evidence>
<dbReference type="AlphaFoldDB" id="A0AA96FAG0"/>
<dbReference type="GO" id="GO:0016780">
    <property type="term" value="F:phosphotransferase activity, for other substituted phosphate groups"/>
    <property type="evidence" value="ECO:0007669"/>
    <property type="project" value="UniProtKB-UniRule"/>
</dbReference>
<dbReference type="Proteomes" id="UP001304125">
    <property type="component" value="Chromosome"/>
</dbReference>
<dbReference type="NCBIfam" id="NF045883">
    <property type="entry name" value="PIPSynth"/>
    <property type="match status" value="1"/>
</dbReference>
<evidence type="ECO:0000256" key="15">
    <source>
        <dbReference type="ARBA" id="ARBA00033137"/>
    </source>
</evidence>
<feature type="binding site" evidence="17">
    <location>
        <position position="63"/>
    </location>
    <ligand>
        <name>a CDP-1,2-diacyl-sn-glycerol</name>
        <dbReference type="ChEBI" id="CHEBI:58332"/>
    </ligand>
</feature>
<evidence type="ECO:0000256" key="11">
    <source>
        <dbReference type="ARBA" id="ARBA00022989"/>
    </source>
</evidence>
<dbReference type="GO" id="GO:0008654">
    <property type="term" value="P:phospholipid biosynthetic process"/>
    <property type="evidence" value="ECO:0007669"/>
    <property type="project" value="UniProtKB-UniRule"/>
</dbReference>
<evidence type="ECO:0000313" key="20">
    <source>
        <dbReference type="EMBL" id="WNM25742.1"/>
    </source>
</evidence>
<feature type="binding site" evidence="17">
    <location>
        <position position="84"/>
    </location>
    <ligand>
        <name>Mg(2+)</name>
        <dbReference type="ChEBI" id="CHEBI:18420"/>
        <label>2</label>
    </ligand>
</feature>
<comment type="catalytic activity">
    <reaction evidence="13 17">
        <text>1,2-di-(9Z-octadecenoyl)-sn-glycero-3-cytidine-5'-diphosphate + 1D-myo-inositol 3-phosphate = 1,2-di-(9Z-octadecenoyl)-sn-glycero-3-phospho-(1D-myo-inositol-3-phosphate) + CMP + H(+)</text>
        <dbReference type="Rhea" id="RHEA:61216"/>
        <dbReference type="ChEBI" id="CHEBI:15378"/>
        <dbReference type="ChEBI" id="CHEBI:58401"/>
        <dbReference type="ChEBI" id="CHEBI:60377"/>
        <dbReference type="ChEBI" id="CHEBI:85356"/>
        <dbReference type="ChEBI" id="CHEBI:144472"/>
    </reaction>
</comment>
<evidence type="ECO:0000256" key="6">
    <source>
        <dbReference type="ARBA" id="ARBA00022475"/>
    </source>
</evidence>
<comment type="similarity">
    <text evidence="4 17 18">Belongs to the CDP-alcohol phosphatidyltransferase class-I family.</text>
</comment>
<comment type="caution">
    <text evidence="17">Lacks conserved residue(s) required for the propagation of feature annotation.</text>
</comment>
<evidence type="ECO:0000256" key="3">
    <source>
        <dbReference type="ARBA" id="ARBA00005189"/>
    </source>
</evidence>
<feature type="binding site" evidence="17">
    <location>
        <begin position="20"/>
        <end position="23"/>
    </location>
    <ligand>
        <name>a CDP-1,2-diacyl-sn-glycerol</name>
        <dbReference type="ChEBI" id="CHEBI:58332"/>
    </ligand>
</feature>
<evidence type="ECO:0000256" key="10">
    <source>
        <dbReference type="ARBA" id="ARBA00022842"/>
    </source>
</evidence>
<evidence type="ECO:0000256" key="19">
    <source>
        <dbReference type="SAM" id="MobiDB-lite"/>
    </source>
</evidence>
<feature type="region of interest" description="Disordered" evidence="19">
    <location>
        <begin position="199"/>
        <end position="245"/>
    </location>
</feature>
<keyword evidence="12 17" id="KW-0472">Membrane</keyword>
<feature type="binding site" evidence="17">
    <location>
        <position position="73"/>
    </location>
    <ligand>
        <name>a CDP-1,2-diacyl-sn-glycerol</name>
        <dbReference type="ChEBI" id="CHEBI:58332"/>
    </ligand>
</feature>
<proteinExistence type="inferred from homology"/>
<keyword evidence="8 17" id="KW-0812">Transmembrane</keyword>
<name>A0AA96FAG0_9MICO</name>
<keyword evidence="6 17" id="KW-1003">Cell membrane</keyword>
<evidence type="ECO:0000256" key="8">
    <source>
        <dbReference type="ARBA" id="ARBA00022692"/>
    </source>
</evidence>
<dbReference type="EC" id="2.7.8.-" evidence="17"/>
<evidence type="ECO:0000256" key="13">
    <source>
        <dbReference type="ARBA" id="ARBA00023935"/>
    </source>
</evidence>
<comment type="subunit">
    <text evidence="5 17">Homodimer.</text>
</comment>
<feature type="binding site" evidence="17">
    <location>
        <position position="62"/>
    </location>
    <ligand>
        <name>Mg(2+)</name>
        <dbReference type="ChEBI" id="CHEBI:18420"/>
        <label>1</label>
    </ligand>
</feature>
<keyword evidence="17" id="KW-1208">Phospholipid metabolism</keyword>
<keyword evidence="17" id="KW-0443">Lipid metabolism</keyword>
<comment type="cofactor">
    <cofactor evidence="17">
        <name>Mg(2+)</name>
        <dbReference type="ChEBI" id="CHEBI:18420"/>
    </cofactor>
    <text evidence="17">Contains a di-nuclear catalytic Mg(2+) center.</text>
</comment>
<keyword evidence="17" id="KW-0444">Lipid biosynthesis</keyword>
<evidence type="ECO:0000256" key="16">
    <source>
        <dbReference type="ARBA" id="ARBA00048865"/>
    </source>
</evidence>
<comment type="pathway">
    <text evidence="3">Lipid metabolism.</text>
</comment>
<keyword evidence="9 17" id="KW-0479">Metal-binding</keyword>
<keyword evidence="17" id="KW-0594">Phospholipid biosynthesis</keyword>
<dbReference type="InterPro" id="IPR043130">
    <property type="entry name" value="CDP-OH_PTrfase_TM_dom"/>
</dbReference>
<dbReference type="InterPro" id="IPR000462">
    <property type="entry name" value="CDP-OH_P_trans"/>
</dbReference>
<feature type="active site" description="Proton acceptor" evidence="17">
    <location>
        <position position="84"/>
    </location>
</feature>
<evidence type="ECO:0000256" key="9">
    <source>
        <dbReference type="ARBA" id="ARBA00022723"/>
    </source>
</evidence>
<evidence type="ECO:0000313" key="21">
    <source>
        <dbReference type="Proteomes" id="UP001304125"/>
    </source>
</evidence>
<keyword evidence="7 17" id="KW-0808">Transferase</keyword>
<comment type="subcellular location">
    <subcellularLocation>
        <location evidence="1 17">Cell membrane</location>
        <topology evidence="1 17">Multi-pass membrane protein</topology>
    </subcellularLocation>
</comment>
<evidence type="ECO:0000256" key="5">
    <source>
        <dbReference type="ARBA" id="ARBA00011738"/>
    </source>
</evidence>
<feature type="transmembrane region" description="Helical" evidence="17">
    <location>
        <begin position="44"/>
        <end position="61"/>
    </location>
</feature>
<keyword evidence="11 17" id="KW-1133">Transmembrane helix</keyword>
<feature type="binding site" evidence="17">
    <location>
        <position position="80"/>
    </location>
    <ligand>
        <name>Mg(2+)</name>
        <dbReference type="ChEBI" id="CHEBI:18420"/>
        <label>1</label>
    </ligand>
</feature>
<dbReference type="RefSeq" id="WP_313501155.1">
    <property type="nucleotide sequence ID" value="NZ_CP134879.1"/>
</dbReference>
<keyword evidence="10 17" id="KW-0460">Magnesium</keyword>